<reference evidence="3" key="1">
    <citation type="submission" date="2018-05" db="EMBL/GenBank/DDBJ databases">
        <title>Complete Genome Sequence of Methylobacterium sp. 17SD2-17.</title>
        <authorList>
            <person name="Srinivasan S."/>
        </authorList>
    </citation>
    <scope>NUCLEOTIDE SEQUENCE [LARGE SCALE GENOMIC DNA]</scope>
    <source>
        <strain evidence="3">17SD2-17</strain>
    </source>
</reference>
<dbReference type="OrthoDB" id="4378831at2"/>
<dbReference type="PANTHER" id="PTHR33840">
    <property type="match status" value="1"/>
</dbReference>
<dbReference type="KEGG" id="mets:DK389_21555"/>
<dbReference type="Proteomes" id="UP000245926">
    <property type="component" value="Chromosome"/>
</dbReference>
<proteinExistence type="predicted"/>
<dbReference type="InterPro" id="IPR018712">
    <property type="entry name" value="Tle1-like_cat"/>
</dbReference>
<keyword evidence="3" id="KW-1185">Reference proteome</keyword>
<accession>A0A2U8WBC9</accession>
<gene>
    <name evidence="2" type="ORF">DK389_21555</name>
</gene>
<dbReference type="PANTHER" id="PTHR33840:SF2">
    <property type="entry name" value="TLE1 PHOSPHOLIPASE DOMAIN-CONTAINING PROTEIN"/>
    <property type="match status" value="1"/>
</dbReference>
<dbReference type="AlphaFoldDB" id="A0A2U8WBC9"/>
<sequence>MGHAPPGQGGRLRLGRGYPRRLRLHHGTVRAGRPRVPVRLQPGAYTVRAVAALLRLYGLIPKGNAALVPYAVRMLTGVDSDRGSAGRDAYFRLAADFKACFGAPRACRPYFLGVWDTVSSVGWIGNPLRLPHTAANPDIHHVRHAIAIDERRAFFRTNLFREVTPDPGEPAQDLRQVWFPGVHCDVGGGYPEDGSELSQVALRWMAAEAIALGLRVDPVRLSALTAATAVPVAGTGAMHESLTWRWWPAEFLPKRHFDGSRRTWERRMNLFRRRTLPRGALVHERAKRMGGGYLARLPADVTFVASRGDPGDRAPTVGA</sequence>
<protein>
    <recommendedName>
        <fullName evidence="1">T6SS Phospholipase effector Tle1-like catalytic domain-containing protein</fullName>
    </recommendedName>
</protein>
<evidence type="ECO:0000313" key="3">
    <source>
        <dbReference type="Proteomes" id="UP000245926"/>
    </source>
</evidence>
<organism evidence="2 3">
    <name type="scientific">Methylobacterium durans</name>
    <dbReference type="NCBI Taxonomy" id="2202825"/>
    <lineage>
        <taxon>Bacteria</taxon>
        <taxon>Pseudomonadati</taxon>
        <taxon>Pseudomonadota</taxon>
        <taxon>Alphaproteobacteria</taxon>
        <taxon>Hyphomicrobiales</taxon>
        <taxon>Methylobacteriaceae</taxon>
        <taxon>Methylobacterium</taxon>
    </lineage>
</organism>
<dbReference type="EMBL" id="CP029550">
    <property type="protein sequence ID" value="AWN42616.1"/>
    <property type="molecule type" value="Genomic_DNA"/>
</dbReference>
<feature type="domain" description="T6SS Phospholipase effector Tle1-like catalytic" evidence="1">
    <location>
        <begin position="43"/>
        <end position="208"/>
    </location>
</feature>
<dbReference type="Pfam" id="PF09994">
    <property type="entry name" value="T6SS_Tle1-like_cat"/>
    <property type="match status" value="1"/>
</dbReference>
<evidence type="ECO:0000313" key="2">
    <source>
        <dbReference type="EMBL" id="AWN42616.1"/>
    </source>
</evidence>
<name>A0A2U8WBC9_9HYPH</name>
<evidence type="ECO:0000259" key="1">
    <source>
        <dbReference type="Pfam" id="PF09994"/>
    </source>
</evidence>